<dbReference type="EMBL" id="UYWY01019399">
    <property type="protein sequence ID" value="VDM37077.1"/>
    <property type="molecule type" value="Genomic_DNA"/>
</dbReference>
<dbReference type="CDD" id="cd16890">
    <property type="entry name" value="lyz_i"/>
    <property type="match status" value="1"/>
</dbReference>
<evidence type="ECO:0000256" key="2">
    <source>
        <dbReference type="ARBA" id="ARBA00012732"/>
    </source>
</evidence>
<keyword evidence="10" id="KW-1185">Reference proteome</keyword>
<gene>
    <name evidence="8" type="primary">lysoz</name>
    <name evidence="8" type="ORF">Tcan_18757</name>
    <name evidence="9" type="ORF">TCNE_LOCUS5833</name>
</gene>
<dbReference type="OrthoDB" id="6337871at2759"/>
<dbReference type="AlphaFoldDB" id="A0A0B2VJB5"/>
<dbReference type="InterPro" id="IPR008597">
    <property type="entry name" value="Invert_lysozyme"/>
</dbReference>
<reference evidence="9" key="2">
    <citation type="submission" date="2018-11" db="EMBL/GenBank/DDBJ databases">
        <authorList>
            <consortium name="Pathogen Informatics"/>
        </authorList>
    </citation>
    <scope>NUCLEOTIDE SEQUENCE [LARGE SCALE GENOMIC DNA]</scope>
</reference>
<sequence length="151" mass="17312">MVALYNAIVLTLYVIPTVKCLLMFRQVEFTDDCMRAMCEADSGCVPKGCSEDMYGRLGCGYFRLNIYQYKQCYQPGRKDDQDEDEAWLACAENYNCSQQCLRRLSNRFKAKCYGKSDCETLARIHDGGANGCRTGDTLQYWNLVKKKCPHC</sequence>
<comment type="catalytic activity">
    <reaction evidence="1">
        <text>Hydrolysis of (1-&gt;4)-beta-linkages between N-acetylmuramic acid and N-acetyl-D-glucosamine residues in a peptidoglycan and between N-acetyl-D-glucosamine residues in chitodextrins.</text>
        <dbReference type="EC" id="3.2.1.17"/>
    </reaction>
</comment>
<dbReference type="STRING" id="6265.A0A0B2VJB5"/>
<evidence type="ECO:0000256" key="3">
    <source>
        <dbReference type="ARBA" id="ARBA00022529"/>
    </source>
</evidence>
<feature type="disulfide bond" evidence="7">
    <location>
        <begin position="72"/>
        <end position="100"/>
    </location>
</feature>
<keyword evidence="4" id="KW-0081">Bacteriolytic enzyme</keyword>
<evidence type="ECO:0000256" key="1">
    <source>
        <dbReference type="ARBA" id="ARBA00000632"/>
    </source>
</evidence>
<protein>
    <recommendedName>
        <fullName evidence="2">lysozyme</fullName>
        <ecNumber evidence="2">3.2.1.17</ecNumber>
    </recommendedName>
</protein>
<evidence type="ECO:0000256" key="4">
    <source>
        <dbReference type="ARBA" id="ARBA00022638"/>
    </source>
</evidence>
<name>A0A0B2VJB5_TOXCA</name>
<reference evidence="8 10" key="1">
    <citation type="submission" date="2014-11" db="EMBL/GenBank/DDBJ databases">
        <title>Genetic blueprint of the zoonotic pathogen Toxocara canis.</title>
        <authorList>
            <person name="Zhu X.-Q."/>
            <person name="Korhonen P.K."/>
            <person name="Cai H."/>
            <person name="Young N.D."/>
            <person name="Nejsum P."/>
            <person name="von Samson-Himmelstjerna G."/>
            <person name="Boag P.R."/>
            <person name="Tan P."/>
            <person name="Li Q."/>
            <person name="Min J."/>
            <person name="Yang Y."/>
            <person name="Wang X."/>
            <person name="Fang X."/>
            <person name="Hall R.S."/>
            <person name="Hofmann A."/>
            <person name="Sternberg P.W."/>
            <person name="Jex A.R."/>
            <person name="Gasser R.B."/>
        </authorList>
    </citation>
    <scope>NUCLEOTIDE SEQUENCE [LARGE SCALE GENOMIC DNA]</scope>
    <source>
        <strain evidence="8">PN_DK_2014</strain>
    </source>
</reference>
<evidence type="ECO:0000313" key="10">
    <source>
        <dbReference type="Proteomes" id="UP000031036"/>
    </source>
</evidence>
<dbReference type="GO" id="GO:0003796">
    <property type="term" value="F:lysozyme activity"/>
    <property type="evidence" value="ECO:0007669"/>
    <property type="project" value="UniProtKB-EC"/>
</dbReference>
<keyword evidence="3" id="KW-0929">Antimicrobial</keyword>
<keyword evidence="7" id="KW-1015">Disulfide bond</keyword>
<keyword evidence="6" id="KW-0326">Glycosidase</keyword>
<dbReference type="PROSITE" id="PS51909">
    <property type="entry name" value="LYSOZYME_I"/>
    <property type="match status" value="1"/>
</dbReference>
<evidence type="ECO:0000256" key="6">
    <source>
        <dbReference type="ARBA" id="ARBA00023295"/>
    </source>
</evidence>
<dbReference type="OMA" id="AMCEADS"/>
<dbReference type="EMBL" id="JPKZ01001178">
    <property type="protein sequence ID" value="KHN83586.1"/>
    <property type="molecule type" value="Genomic_DNA"/>
</dbReference>
<dbReference type="GO" id="GO:0042742">
    <property type="term" value="P:defense response to bacterium"/>
    <property type="evidence" value="ECO:0007669"/>
    <property type="project" value="UniProtKB-KW"/>
</dbReference>
<dbReference type="PANTHER" id="PTHR11195:SF17">
    <property type="entry name" value="LYSOZYME"/>
    <property type="match status" value="1"/>
</dbReference>
<evidence type="ECO:0000256" key="5">
    <source>
        <dbReference type="ARBA" id="ARBA00022801"/>
    </source>
</evidence>
<evidence type="ECO:0000313" key="8">
    <source>
        <dbReference type="EMBL" id="KHN83586.1"/>
    </source>
</evidence>
<feature type="disulfide bond" evidence="7">
    <location>
        <begin position="33"/>
        <end position="118"/>
    </location>
</feature>
<feature type="disulfide bond" evidence="7">
    <location>
        <begin position="38"/>
        <end position="44"/>
    </location>
</feature>
<accession>A0A0B2VJB5</accession>
<keyword evidence="5" id="KW-0378">Hydrolase</keyword>
<dbReference type="Proteomes" id="UP000031036">
    <property type="component" value="Unassembled WGS sequence"/>
</dbReference>
<dbReference type="PANTHER" id="PTHR11195">
    <property type="entry name" value="DESTABILASE-RELATED"/>
    <property type="match status" value="1"/>
</dbReference>
<feature type="disulfide bond" evidence="7">
    <location>
        <begin position="49"/>
        <end position="59"/>
    </location>
</feature>
<organism evidence="8 10">
    <name type="scientific">Toxocara canis</name>
    <name type="common">Canine roundworm</name>
    <dbReference type="NCBI Taxonomy" id="6265"/>
    <lineage>
        <taxon>Eukaryota</taxon>
        <taxon>Metazoa</taxon>
        <taxon>Ecdysozoa</taxon>
        <taxon>Nematoda</taxon>
        <taxon>Chromadorea</taxon>
        <taxon>Rhabditida</taxon>
        <taxon>Spirurina</taxon>
        <taxon>Ascaridomorpha</taxon>
        <taxon>Ascaridoidea</taxon>
        <taxon>Toxocaridae</taxon>
        <taxon>Toxocara</taxon>
    </lineage>
</organism>
<dbReference type="EC" id="3.2.1.17" evidence="2"/>
<proteinExistence type="predicted"/>
<evidence type="ECO:0000313" key="9">
    <source>
        <dbReference type="EMBL" id="VDM37077.1"/>
    </source>
</evidence>
<evidence type="ECO:0000256" key="7">
    <source>
        <dbReference type="PIRSR" id="PIRSR608597-3"/>
    </source>
</evidence>
<dbReference type="GO" id="GO:0031640">
    <property type="term" value="P:killing of cells of another organism"/>
    <property type="evidence" value="ECO:0007669"/>
    <property type="project" value="UniProtKB-KW"/>
</dbReference>
<dbReference type="Pfam" id="PF05497">
    <property type="entry name" value="Destabilase"/>
    <property type="match status" value="1"/>
</dbReference>
<dbReference type="Gene3D" id="1.10.530.10">
    <property type="match status" value="1"/>
</dbReference>
<feature type="disulfide bond" evidence="7">
    <location>
        <begin position="90"/>
        <end position="96"/>
    </location>
</feature>